<sequence length="229" mass="26068">MTEDQKPVFFKRKMFWIHTAAALVIFFTAFFIGSYTRTISLNEEKLKYEEVTMEIEKVEKRFIQKQGDQKDLEKDVELLDEKKEEINEQVKALEKDLSEAEALVAEKDTLQADLKKLEESKKSKDSELDAVEAEIDTKKEELAIVTGKIIELKEEPKTLSAGFFTVGKDIPAARYKVTPNGNGNFFVNEGAKVNIMIGSGSFYESEYIFEALEGDEIELTTSAHFTPIQ</sequence>
<gene>
    <name evidence="3" type="ORF">GLW04_12860</name>
</gene>
<evidence type="ECO:0000313" key="3">
    <source>
        <dbReference type="EMBL" id="MYL20785.1"/>
    </source>
</evidence>
<feature type="transmembrane region" description="Helical" evidence="2">
    <location>
        <begin position="15"/>
        <end position="35"/>
    </location>
</feature>
<reference evidence="3 4" key="1">
    <citation type="submission" date="2019-11" db="EMBL/GenBank/DDBJ databases">
        <title>Genome sequences of 17 halophilic strains isolated from different environments.</title>
        <authorList>
            <person name="Furrow R.E."/>
        </authorList>
    </citation>
    <scope>NUCLEOTIDE SEQUENCE [LARGE SCALE GENOMIC DNA]</scope>
    <source>
        <strain evidence="3 4">22511_23_Filter</strain>
    </source>
</reference>
<accession>A0A845DWC9</accession>
<feature type="coiled-coil region" evidence="1">
    <location>
        <begin position="41"/>
        <end position="155"/>
    </location>
</feature>
<dbReference type="RefSeq" id="WP_160837903.1">
    <property type="nucleotide sequence ID" value="NZ_WMET01000003.1"/>
</dbReference>
<keyword evidence="2" id="KW-1133">Transmembrane helix</keyword>
<protein>
    <submittedName>
        <fullName evidence="3">Uncharacterized protein</fullName>
    </submittedName>
</protein>
<dbReference type="AlphaFoldDB" id="A0A845DWC9"/>
<name>A0A845DWC9_9BACI</name>
<evidence type="ECO:0000256" key="2">
    <source>
        <dbReference type="SAM" id="Phobius"/>
    </source>
</evidence>
<keyword evidence="1" id="KW-0175">Coiled coil</keyword>
<keyword evidence="2" id="KW-0812">Transmembrane</keyword>
<comment type="caution">
    <text evidence="3">The sequence shown here is derived from an EMBL/GenBank/DDBJ whole genome shotgun (WGS) entry which is preliminary data.</text>
</comment>
<dbReference type="EMBL" id="WMET01000003">
    <property type="protein sequence ID" value="MYL20785.1"/>
    <property type="molecule type" value="Genomic_DNA"/>
</dbReference>
<organism evidence="3 4">
    <name type="scientific">Halobacillus litoralis</name>
    <dbReference type="NCBI Taxonomy" id="45668"/>
    <lineage>
        <taxon>Bacteria</taxon>
        <taxon>Bacillati</taxon>
        <taxon>Bacillota</taxon>
        <taxon>Bacilli</taxon>
        <taxon>Bacillales</taxon>
        <taxon>Bacillaceae</taxon>
        <taxon>Halobacillus</taxon>
    </lineage>
</organism>
<evidence type="ECO:0000313" key="4">
    <source>
        <dbReference type="Proteomes" id="UP000460949"/>
    </source>
</evidence>
<keyword evidence="2" id="KW-0472">Membrane</keyword>
<dbReference type="Proteomes" id="UP000460949">
    <property type="component" value="Unassembled WGS sequence"/>
</dbReference>
<proteinExistence type="predicted"/>
<dbReference type="Gene3D" id="1.10.287.1490">
    <property type="match status" value="1"/>
</dbReference>
<evidence type="ECO:0000256" key="1">
    <source>
        <dbReference type="SAM" id="Coils"/>
    </source>
</evidence>